<evidence type="ECO:0000256" key="4">
    <source>
        <dbReference type="ARBA" id="ARBA00023136"/>
    </source>
</evidence>
<keyword evidence="2 5" id="KW-0812">Transmembrane</keyword>
<reference evidence="7 8" key="1">
    <citation type="journal article" date="2015" name="Genome Announc.">
        <title>Expanding the biotechnology potential of lactobacilli through comparative genomics of 213 strains and associated genera.</title>
        <authorList>
            <person name="Sun Z."/>
            <person name="Harris H.M."/>
            <person name="McCann A."/>
            <person name="Guo C."/>
            <person name="Argimon S."/>
            <person name="Zhang W."/>
            <person name="Yang X."/>
            <person name="Jeffery I.B."/>
            <person name="Cooney J.C."/>
            <person name="Kagawa T.F."/>
            <person name="Liu W."/>
            <person name="Song Y."/>
            <person name="Salvetti E."/>
            <person name="Wrobel A."/>
            <person name="Rasinkangas P."/>
            <person name="Parkhill J."/>
            <person name="Rea M.C."/>
            <person name="O'Sullivan O."/>
            <person name="Ritari J."/>
            <person name="Douillard F.P."/>
            <person name="Paul Ross R."/>
            <person name="Yang R."/>
            <person name="Briner A.E."/>
            <person name="Felis G.E."/>
            <person name="de Vos W.M."/>
            <person name="Barrangou R."/>
            <person name="Klaenhammer T.R."/>
            <person name="Caufield P.W."/>
            <person name="Cui Y."/>
            <person name="Zhang H."/>
            <person name="O'Toole P.W."/>
        </authorList>
    </citation>
    <scope>NUCLEOTIDE SEQUENCE [LARGE SCALE GENOMIC DNA]</scope>
    <source>
        <strain evidence="7 8">DSM 20515</strain>
    </source>
</reference>
<dbReference type="RefSeq" id="WP_268873506.1">
    <property type="nucleotide sequence ID" value="NZ_AYYR01000082.1"/>
</dbReference>
<dbReference type="SUPFAM" id="SSF90123">
    <property type="entry name" value="ABC transporter transmembrane region"/>
    <property type="match status" value="1"/>
</dbReference>
<feature type="transmembrane region" description="Helical" evidence="5">
    <location>
        <begin position="119"/>
        <end position="142"/>
    </location>
</feature>
<evidence type="ECO:0000259" key="6">
    <source>
        <dbReference type="PROSITE" id="PS50929"/>
    </source>
</evidence>
<dbReference type="GO" id="GO:0005886">
    <property type="term" value="C:plasma membrane"/>
    <property type="evidence" value="ECO:0007669"/>
    <property type="project" value="UniProtKB-SubCell"/>
</dbReference>
<dbReference type="InterPro" id="IPR027417">
    <property type="entry name" value="P-loop_NTPase"/>
</dbReference>
<dbReference type="InterPro" id="IPR039421">
    <property type="entry name" value="Type_1_exporter"/>
</dbReference>
<accession>A0A0R2BFN2</accession>
<evidence type="ECO:0000256" key="5">
    <source>
        <dbReference type="SAM" id="Phobius"/>
    </source>
</evidence>
<dbReference type="GO" id="GO:0005524">
    <property type="term" value="F:ATP binding"/>
    <property type="evidence" value="ECO:0007669"/>
    <property type="project" value="InterPro"/>
</dbReference>
<keyword evidence="3 5" id="KW-1133">Transmembrane helix</keyword>
<organism evidence="7 8">
    <name type="scientific">Secundilactobacillus collinoides DSM 20515 = JCM 1123</name>
    <dbReference type="NCBI Taxonomy" id="1423733"/>
    <lineage>
        <taxon>Bacteria</taxon>
        <taxon>Bacillati</taxon>
        <taxon>Bacillota</taxon>
        <taxon>Bacilli</taxon>
        <taxon>Lactobacillales</taxon>
        <taxon>Lactobacillaceae</taxon>
        <taxon>Secundilactobacillus</taxon>
    </lineage>
</organism>
<gene>
    <name evidence="7" type="ORF">FC82_GL000195</name>
</gene>
<dbReference type="Proteomes" id="UP000051845">
    <property type="component" value="Unassembled WGS sequence"/>
</dbReference>
<dbReference type="Gene3D" id="1.20.1560.10">
    <property type="entry name" value="ABC transporter type 1, transmembrane domain"/>
    <property type="match status" value="1"/>
</dbReference>
<dbReference type="PROSITE" id="PS50929">
    <property type="entry name" value="ABC_TM1F"/>
    <property type="match status" value="1"/>
</dbReference>
<name>A0A0R2BFN2_SECCO</name>
<evidence type="ECO:0000256" key="3">
    <source>
        <dbReference type="ARBA" id="ARBA00022989"/>
    </source>
</evidence>
<comment type="subcellular location">
    <subcellularLocation>
        <location evidence="1">Cell membrane</location>
        <topology evidence="1">Multi-pass membrane protein</topology>
    </subcellularLocation>
</comment>
<evidence type="ECO:0000256" key="1">
    <source>
        <dbReference type="ARBA" id="ARBA00004651"/>
    </source>
</evidence>
<dbReference type="Pfam" id="PF00664">
    <property type="entry name" value="ABC_membrane"/>
    <property type="match status" value="1"/>
</dbReference>
<dbReference type="GO" id="GO:0016887">
    <property type="term" value="F:ATP hydrolysis activity"/>
    <property type="evidence" value="ECO:0007669"/>
    <property type="project" value="InterPro"/>
</dbReference>
<protein>
    <submittedName>
        <fullName evidence="7">ABC-type multidrug transport system, ATPase and permease component</fullName>
    </submittedName>
</protein>
<evidence type="ECO:0000313" key="7">
    <source>
        <dbReference type="EMBL" id="KRM74435.1"/>
    </source>
</evidence>
<evidence type="ECO:0000313" key="8">
    <source>
        <dbReference type="Proteomes" id="UP000051845"/>
    </source>
</evidence>
<sequence length="434" mass="47379">MLTRLLKNAGALNATLVVSILAGILATFFQLSILGMGYYAIATGFQTTPWLLLFLAALVGGFCRFGEQYLGHLVAFKLLSRFRNKVYDKLMVLAPAKLDNKHSSDLLKLVAQDISQIEIFYAHTLSPVVIAAVVSVIQVIVLAFVSPWLALIALIAYAVMGIWMPLHHAKRMKTPTAALSKADTLHQRLAAETVAGKFELQQYQASDPQLAKLNAATSDYWLVSRDKSSKQDRQALVMQLVLVISLAVFGIVAVSQNVSLMWVLLFPFSFSRVLALASLPGSLSGGLLAAKKFFALLDEEPTVVNPENGATLTELTNANLNQVAFAYPQRPDDQVLDSVSMTLTQGERIGIIGTSGEGKSTIVKLLMRWYDANAGQLAVNHTAVSAIDLDSLRGTMNYMSQTPQLFDGTIRENLTLRDETISDDTLWNGWLGSN</sequence>
<dbReference type="SUPFAM" id="SSF52540">
    <property type="entry name" value="P-loop containing nucleoside triphosphate hydrolases"/>
    <property type="match status" value="1"/>
</dbReference>
<feature type="transmembrane region" description="Helical" evidence="5">
    <location>
        <begin position="235"/>
        <end position="254"/>
    </location>
</feature>
<proteinExistence type="predicted"/>
<dbReference type="InterPro" id="IPR036640">
    <property type="entry name" value="ABC1_TM_sf"/>
</dbReference>
<dbReference type="InterPro" id="IPR011527">
    <property type="entry name" value="ABC1_TM_dom"/>
</dbReference>
<feature type="transmembrane region" description="Helical" evidence="5">
    <location>
        <begin position="148"/>
        <end position="166"/>
    </location>
</feature>
<dbReference type="PATRIC" id="fig|1423733.4.peg.214"/>
<feature type="transmembrane region" description="Helical" evidence="5">
    <location>
        <begin position="12"/>
        <end position="41"/>
    </location>
</feature>
<dbReference type="Gene3D" id="3.40.50.300">
    <property type="entry name" value="P-loop containing nucleotide triphosphate hydrolases"/>
    <property type="match status" value="1"/>
</dbReference>
<dbReference type="PANTHER" id="PTHR24221">
    <property type="entry name" value="ATP-BINDING CASSETTE SUB-FAMILY B"/>
    <property type="match status" value="1"/>
</dbReference>
<evidence type="ECO:0000256" key="2">
    <source>
        <dbReference type="ARBA" id="ARBA00022692"/>
    </source>
</evidence>
<dbReference type="EMBL" id="AYYR01000082">
    <property type="protein sequence ID" value="KRM74435.1"/>
    <property type="molecule type" value="Genomic_DNA"/>
</dbReference>
<dbReference type="Pfam" id="PF00005">
    <property type="entry name" value="ABC_tran"/>
    <property type="match status" value="1"/>
</dbReference>
<dbReference type="PANTHER" id="PTHR24221:SF654">
    <property type="entry name" value="ATP-BINDING CASSETTE SUB-FAMILY B MEMBER 6"/>
    <property type="match status" value="1"/>
</dbReference>
<dbReference type="InterPro" id="IPR003439">
    <property type="entry name" value="ABC_transporter-like_ATP-bd"/>
</dbReference>
<dbReference type="GO" id="GO:0140359">
    <property type="term" value="F:ABC-type transporter activity"/>
    <property type="evidence" value="ECO:0007669"/>
    <property type="project" value="InterPro"/>
</dbReference>
<dbReference type="AlphaFoldDB" id="A0A0R2BFN2"/>
<keyword evidence="4 5" id="KW-0472">Membrane</keyword>
<feature type="transmembrane region" description="Helical" evidence="5">
    <location>
        <begin position="47"/>
        <end position="65"/>
    </location>
</feature>
<feature type="domain" description="ABC transmembrane type-1" evidence="6">
    <location>
        <begin position="17"/>
        <end position="254"/>
    </location>
</feature>
<comment type="caution">
    <text evidence="7">The sequence shown here is derived from an EMBL/GenBank/DDBJ whole genome shotgun (WGS) entry which is preliminary data.</text>
</comment>